<dbReference type="STRING" id="745531.A0A0C3PMY4"/>
<dbReference type="GO" id="GO:1902657">
    <property type="term" value="P:protein localization to prospore membrane"/>
    <property type="evidence" value="ECO:0007669"/>
    <property type="project" value="InterPro"/>
</dbReference>
<dbReference type="Pfam" id="PF15404">
    <property type="entry name" value="PH_4"/>
    <property type="match status" value="1"/>
</dbReference>
<keyword evidence="5" id="KW-1185">Reference proteome</keyword>
<dbReference type="InterPro" id="IPR057379">
    <property type="entry name" value="PH_SPO71"/>
</dbReference>
<gene>
    <name evidence="4" type="ORF">PHLGIDRAFT_104836</name>
</gene>
<dbReference type="EMBL" id="KN840485">
    <property type="protein sequence ID" value="KIP08098.1"/>
    <property type="molecule type" value="Genomic_DNA"/>
</dbReference>
<dbReference type="InterPro" id="IPR040345">
    <property type="entry name" value="Mug56/Spo71"/>
</dbReference>
<dbReference type="AlphaFoldDB" id="A0A0C3PMY4"/>
<dbReference type="Proteomes" id="UP000053257">
    <property type="component" value="Unassembled WGS sequence"/>
</dbReference>
<dbReference type="InterPro" id="IPR039486">
    <property type="entry name" value="Mug56/Spo71_PH"/>
</dbReference>
<feature type="domain" description="Mug56/Spo71 PH" evidence="2">
    <location>
        <begin position="514"/>
        <end position="610"/>
    </location>
</feature>
<accession>A0A0C3PMY4</accession>
<reference evidence="4 5" key="1">
    <citation type="journal article" date="2014" name="PLoS Genet.">
        <title>Analysis of the Phlebiopsis gigantea genome, transcriptome and secretome provides insight into its pioneer colonization strategies of wood.</title>
        <authorList>
            <person name="Hori C."/>
            <person name="Ishida T."/>
            <person name="Igarashi K."/>
            <person name="Samejima M."/>
            <person name="Suzuki H."/>
            <person name="Master E."/>
            <person name="Ferreira P."/>
            <person name="Ruiz-Duenas F.J."/>
            <person name="Held B."/>
            <person name="Canessa P."/>
            <person name="Larrondo L.F."/>
            <person name="Schmoll M."/>
            <person name="Druzhinina I.S."/>
            <person name="Kubicek C.P."/>
            <person name="Gaskell J.A."/>
            <person name="Kersten P."/>
            <person name="St John F."/>
            <person name="Glasner J."/>
            <person name="Sabat G."/>
            <person name="Splinter BonDurant S."/>
            <person name="Syed K."/>
            <person name="Yadav J."/>
            <person name="Mgbeahuruike A.C."/>
            <person name="Kovalchuk A."/>
            <person name="Asiegbu F.O."/>
            <person name="Lackner G."/>
            <person name="Hoffmeister D."/>
            <person name="Rencoret J."/>
            <person name="Gutierrez A."/>
            <person name="Sun H."/>
            <person name="Lindquist E."/>
            <person name="Barry K."/>
            <person name="Riley R."/>
            <person name="Grigoriev I.V."/>
            <person name="Henrissat B."/>
            <person name="Kues U."/>
            <person name="Berka R.M."/>
            <person name="Martinez A.T."/>
            <person name="Covert S.F."/>
            <person name="Blanchette R.A."/>
            <person name="Cullen D."/>
        </authorList>
    </citation>
    <scope>NUCLEOTIDE SEQUENCE [LARGE SCALE GENOMIC DNA]</scope>
    <source>
        <strain evidence="4 5">11061_1 CR5-6</strain>
    </source>
</reference>
<evidence type="ECO:0000313" key="5">
    <source>
        <dbReference type="Proteomes" id="UP000053257"/>
    </source>
</evidence>
<evidence type="ECO:0000313" key="4">
    <source>
        <dbReference type="EMBL" id="KIP08098.1"/>
    </source>
</evidence>
<dbReference type="HOGENOM" id="CLU_008203_0_0_1"/>
<evidence type="ECO:0000259" key="2">
    <source>
        <dbReference type="Pfam" id="PF15404"/>
    </source>
</evidence>
<dbReference type="PANTHER" id="PTHR28076">
    <property type="entry name" value="SPORULATION-SPECIFIC PROTEIN 71"/>
    <property type="match status" value="1"/>
</dbReference>
<proteinExistence type="predicted"/>
<dbReference type="PANTHER" id="PTHR28076:SF1">
    <property type="entry name" value="PROSPORE MEMBRANE ADAPTER PROTEIN SPO71"/>
    <property type="match status" value="1"/>
</dbReference>
<organism evidence="4 5">
    <name type="scientific">Phlebiopsis gigantea (strain 11061_1 CR5-6)</name>
    <name type="common">White-rot fungus</name>
    <name type="synonym">Peniophora gigantea</name>
    <dbReference type="NCBI Taxonomy" id="745531"/>
    <lineage>
        <taxon>Eukaryota</taxon>
        <taxon>Fungi</taxon>
        <taxon>Dikarya</taxon>
        <taxon>Basidiomycota</taxon>
        <taxon>Agaricomycotina</taxon>
        <taxon>Agaricomycetes</taxon>
        <taxon>Polyporales</taxon>
        <taxon>Phanerochaetaceae</taxon>
        <taxon>Phlebiopsis</taxon>
    </lineage>
</organism>
<dbReference type="Pfam" id="PF23207">
    <property type="entry name" value="PH_SPO71"/>
    <property type="match status" value="1"/>
</dbReference>
<dbReference type="OrthoDB" id="5579281at2759"/>
<evidence type="ECO:0000259" key="3">
    <source>
        <dbReference type="Pfam" id="PF23207"/>
    </source>
</evidence>
<sequence>MVHYSDVPTPLEEPAPPREVLARTGADVEDTSAGAAQYAMEDIMLKPEDGDIIMRDRMLVQISCAATESLPVNFDEHKARVIPHVQYYDTSEYIVAWRKNRLELYKNYSLPGKESILGHKKLAFLIPLHSSTKLSLYSFTDFTFCITCPFKPYRTRSRLKGRLLLFGGSKGTNIFVFNVKSRTRAADWFWKLWHHLDGELPPSIELRCVRIDTRVKIDIPSTDLLDFHHAYRVFTPTNTIDLCKQVLREVEEYEALIGQAITDGASLQLAWRVDARLDWVWQPDDVTGRYREWAVLYGLSLRQAGKPAHLELRLASHRPTHLHLKDGTRLDEPAGVEGYVDRIRPNSQLHQSLYLSTHDGYLFSAPAAQAHPPPPPGPPADAADPDALRAAESLRGARQIMAAVGVCDLRSVVAVRRADPGGHAGLAKKLDAPVVRMRRSFELVLKSGHVVRFEAYSIQFALEWISRLRPLVSYWKKRHQVDARSEMDVASSPELSYFYDWCLLQGCRPISKCGRLFGRKGLKGFYHHMQLVLVSGHLVEFHISGSSLHHRRRGTIHLLDAYVFSGYLAAQHLPEGQYHPDDPPLPRRYQDGLESDELDEDTLFMVWYPRVAARMPENGVPPLCAKRQLMVYRTRSKLERDAWVWAIKSEIEKGVRGMKEREAVVRAAGGLVKV</sequence>
<protein>
    <submittedName>
        <fullName evidence="4">Uncharacterized protein</fullName>
    </submittedName>
</protein>
<feature type="region of interest" description="Disordered" evidence="1">
    <location>
        <begin position="365"/>
        <end position="385"/>
    </location>
</feature>
<feature type="domain" description="Prospore membrane adapter protein SPO71 PH" evidence="3">
    <location>
        <begin position="52"/>
        <end position="199"/>
    </location>
</feature>
<evidence type="ECO:0000256" key="1">
    <source>
        <dbReference type="SAM" id="MobiDB-lite"/>
    </source>
</evidence>
<name>A0A0C3PMY4_PHLG1</name>